<accession>A0ABW1K4U2</accession>
<dbReference type="PANTHER" id="PTHR43056">
    <property type="entry name" value="PEPTIDASE S9 PROLYL OLIGOPEPTIDASE"/>
    <property type="match status" value="1"/>
</dbReference>
<comment type="caution">
    <text evidence="11">The sequence shown here is derived from an EMBL/GenBank/DDBJ whole genome shotgun (WGS) entry which is preliminary data.</text>
</comment>
<evidence type="ECO:0000256" key="2">
    <source>
        <dbReference type="ARBA" id="ARBA00010819"/>
    </source>
</evidence>
<dbReference type="Pfam" id="PF08530">
    <property type="entry name" value="PepX_C"/>
    <property type="match status" value="1"/>
</dbReference>
<dbReference type="InterPro" id="IPR050585">
    <property type="entry name" value="Xaa-Pro_dipeptidyl-ppase/CocE"/>
</dbReference>
<feature type="signal peptide" evidence="9">
    <location>
        <begin position="1"/>
        <end position="23"/>
    </location>
</feature>
<protein>
    <recommendedName>
        <fullName evidence="3">Xaa-Pro dipeptidyl-peptidase</fullName>
        <ecNumber evidence="3">3.4.14.11</ecNumber>
    </recommendedName>
    <alternativeName>
        <fullName evidence="8">X-prolyl-dipeptidyl aminopeptidase</fullName>
    </alternativeName>
</protein>
<feature type="domain" description="Xaa-Pro dipeptidyl-peptidase C-terminal" evidence="10">
    <location>
        <begin position="400"/>
        <end position="629"/>
    </location>
</feature>
<keyword evidence="9" id="KW-0732">Signal</keyword>
<dbReference type="InterPro" id="IPR005674">
    <property type="entry name" value="CocE/Ser_esterase"/>
</dbReference>
<evidence type="ECO:0000256" key="6">
    <source>
        <dbReference type="ARBA" id="ARBA00022801"/>
    </source>
</evidence>
<dbReference type="EMBL" id="JBHSPR010000007">
    <property type="protein sequence ID" value="MFC6016430.1"/>
    <property type="molecule type" value="Genomic_DNA"/>
</dbReference>
<keyword evidence="7" id="KW-0720">Serine protease</keyword>
<evidence type="ECO:0000256" key="9">
    <source>
        <dbReference type="SAM" id="SignalP"/>
    </source>
</evidence>
<dbReference type="SUPFAM" id="SSF49785">
    <property type="entry name" value="Galactose-binding domain-like"/>
    <property type="match status" value="1"/>
</dbReference>
<dbReference type="InterPro" id="IPR013736">
    <property type="entry name" value="Xaa-Pro_dipept_C"/>
</dbReference>
<evidence type="ECO:0000256" key="1">
    <source>
        <dbReference type="ARBA" id="ARBA00000123"/>
    </source>
</evidence>
<dbReference type="Gene3D" id="3.40.50.1820">
    <property type="entry name" value="alpha/beta hydrolase"/>
    <property type="match status" value="2"/>
</dbReference>
<dbReference type="SUPFAM" id="SSF53474">
    <property type="entry name" value="alpha/beta-Hydrolases"/>
    <property type="match status" value="1"/>
</dbReference>
<dbReference type="EC" id="3.4.14.11" evidence="3"/>
<reference evidence="12" key="1">
    <citation type="journal article" date="2019" name="Int. J. Syst. Evol. Microbiol.">
        <title>The Global Catalogue of Microorganisms (GCM) 10K type strain sequencing project: providing services to taxonomists for standard genome sequencing and annotation.</title>
        <authorList>
            <consortium name="The Broad Institute Genomics Platform"/>
            <consortium name="The Broad Institute Genome Sequencing Center for Infectious Disease"/>
            <person name="Wu L."/>
            <person name="Ma J."/>
        </authorList>
    </citation>
    <scope>NUCLEOTIDE SEQUENCE [LARGE SCALE GENOMIC DNA]</scope>
    <source>
        <strain evidence="12">ZS-35-S2</strain>
    </source>
</reference>
<keyword evidence="4" id="KW-0031">Aminopeptidase</keyword>
<dbReference type="NCBIfam" id="TIGR00976">
    <property type="entry name" value="CocE_NonD"/>
    <property type="match status" value="1"/>
</dbReference>
<sequence length="723" mass="76791">MRRGNARFRFAALVAVSCTVVLAAGTGLAGPAAADPSGADPVGVGPADVGPAGVGPIFVDGQAQIVPEFADPSTWIRQRLWVETGFDSDGDGRRDRMHVDVTRPGPTADGLKVPIVYETSPYYAGTASTQRQYFWDVTHELGQQPPARISPPPIAHQPDRTAVSTSEVSTWVPRGFAVVHSDSPGTGLSQGCPTVGGRNESLAPKAVIDWLAGRAKGYSSVDGGAEISATGWSTGKVGMTGTSYNGTLPLAAASTGVKGLGAIIPIAPNTSYYHYYRSNGLVRNPGGWVGEDIDYLFDYISSGYPDRREYCARHVRVDEMNRFQDRASGDYNTFWAGRDYLNVVGKVRAATLMAHAFNDWNVVPEHSVRIHAALKAQGTPVQAYFHQGGHGGAPPLDLRNRWFTRYLYGVRNGVERDPRAWIVRNETGPSQLTPYADYPNPAAAPVTLTLQAGGGTSGGLTSLARPGTGTEQLVDAGHDACNAGILASTVSENRLLYVTPELTAPLHISGTPQVKLRLAASRPAANLSVALVRLPWTGAAQCESSTRGATTSIITRGWADPQNHRSLWRSEPLRPGKFVEMTVPLQPDDQVTPAGQRIGLMIWSTDHEFTQHPAPGTVLTVDLAAASVALPVVGGPLAMPVCAERDARETVVIGGVDSGVPNGALAGACTINDHILDAEQWSNHGRFVRHVTEVGNQLVAAEVITARQRSAIIRAAARSGVGR</sequence>
<dbReference type="InterPro" id="IPR008979">
    <property type="entry name" value="Galactose-bd-like_sf"/>
</dbReference>
<dbReference type="InterPro" id="IPR000383">
    <property type="entry name" value="Xaa-Pro-like_dom"/>
</dbReference>
<evidence type="ECO:0000256" key="5">
    <source>
        <dbReference type="ARBA" id="ARBA00022670"/>
    </source>
</evidence>
<dbReference type="RefSeq" id="WP_377419778.1">
    <property type="nucleotide sequence ID" value="NZ_JBHSPR010000007.1"/>
</dbReference>
<evidence type="ECO:0000256" key="7">
    <source>
        <dbReference type="ARBA" id="ARBA00022825"/>
    </source>
</evidence>
<dbReference type="NCBIfam" id="NF003780">
    <property type="entry name" value="PRK05371.1-1"/>
    <property type="match status" value="1"/>
</dbReference>
<evidence type="ECO:0000259" key="10">
    <source>
        <dbReference type="SMART" id="SM00939"/>
    </source>
</evidence>
<dbReference type="SMART" id="SM00939">
    <property type="entry name" value="PepX_C"/>
    <property type="match status" value="1"/>
</dbReference>
<proteinExistence type="inferred from homology"/>
<organism evidence="11 12">
    <name type="scientific">Plantactinospora solaniradicis</name>
    <dbReference type="NCBI Taxonomy" id="1723736"/>
    <lineage>
        <taxon>Bacteria</taxon>
        <taxon>Bacillati</taxon>
        <taxon>Actinomycetota</taxon>
        <taxon>Actinomycetes</taxon>
        <taxon>Micromonosporales</taxon>
        <taxon>Micromonosporaceae</taxon>
        <taxon>Plantactinospora</taxon>
    </lineage>
</organism>
<dbReference type="InterPro" id="IPR029058">
    <property type="entry name" value="AB_hydrolase_fold"/>
</dbReference>
<name>A0ABW1K4U2_9ACTN</name>
<dbReference type="Proteomes" id="UP001596203">
    <property type="component" value="Unassembled WGS sequence"/>
</dbReference>
<comment type="similarity">
    <text evidence="2">Belongs to the peptidase S15 family.</text>
</comment>
<dbReference type="Gene3D" id="2.60.120.260">
    <property type="entry name" value="Galactose-binding domain-like"/>
    <property type="match status" value="1"/>
</dbReference>
<evidence type="ECO:0000313" key="12">
    <source>
        <dbReference type="Proteomes" id="UP001596203"/>
    </source>
</evidence>
<gene>
    <name evidence="11" type="ORF">ACFP2T_09480</name>
</gene>
<feature type="chain" id="PRO_5045260292" description="Xaa-Pro dipeptidyl-peptidase" evidence="9">
    <location>
        <begin position="24"/>
        <end position="723"/>
    </location>
</feature>
<evidence type="ECO:0000256" key="8">
    <source>
        <dbReference type="ARBA" id="ARBA00030045"/>
    </source>
</evidence>
<comment type="catalytic activity">
    <reaction evidence="1">
        <text>Hydrolyzes Xaa-Pro-|- bonds to release unblocked, N-terminal dipeptides from substrates including Ala-Pro-|-p-nitroanilide and (sequentially) Tyr-Pro-|-Phe-Pro-|-Gly-Pro-|-Ile.</text>
        <dbReference type="EC" id="3.4.14.11"/>
    </reaction>
</comment>
<evidence type="ECO:0000313" key="11">
    <source>
        <dbReference type="EMBL" id="MFC6016430.1"/>
    </source>
</evidence>
<keyword evidence="5" id="KW-0645">Protease</keyword>
<keyword evidence="12" id="KW-1185">Reference proteome</keyword>
<dbReference type="Pfam" id="PF02129">
    <property type="entry name" value="Peptidase_S15"/>
    <property type="match status" value="1"/>
</dbReference>
<dbReference type="PRINTS" id="PR00923">
    <property type="entry name" value="LACTOPTASE"/>
</dbReference>
<dbReference type="PANTHER" id="PTHR43056:SF10">
    <property type="entry name" value="COCE_NOND FAMILY, PUTATIVE (AFU_ORTHOLOGUE AFUA_7G00600)-RELATED"/>
    <property type="match status" value="1"/>
</dbReference>
<keyword evidence="6" id="KW-0378">Hydrolase</keyword>
<evidence type="ECO:0000256" key="4">
    <source>
        <dbReference type="ARBA" id="ARBA00022438"/>
    </source>
</evidence>
<evidence type="ECO:0000256" key="3">
    <source>
        <dbReference type="ARBA" id="ARBA00012463"/>
    </source>
</evidence>
<dbReference type="InterPro" id="IPR008252">
    <property type="entry name" value="Pept_S15_Xpro"/>
</dbReference>